<dbReference type="GO" id="GO:0016042">
    <property type="term" value="P:lipid catabolic process"/>
    <property type="evidence" value="ECO:0007669"/>
    <property type="project" value="UniProtKB-KW"/>
</dbReference>
<dbReference type="InterPro" id="IPR029058">
    <property type="entry name" value="AB_hydrolase_fold"/>
</dbReference>
<reference evidence="7" key="1">
    <citation type="journal article" date="2023" name="G3 (Bethesda)">
        <title>Whole genome assemblies of Zophobas morio and Tenebrio molitor.</title>
        <authorList>
            <person name="Kaur S."/>
            <person name="Stinson S.A."/>
            <person name="diCenzo G.C."/>
        </authorList>
    </citation>
    <scope>NUCLEOTIDE SEQUENCE</scope>
    <source>
        <strain evidence="7">QUZm001</strain>
    </source>
</reference>
<sequence>MWGFGRKVQHLPESTGQFLPGCMDVMLDYSPEGIFMRLYYPTSEDKNDPSNCSGWIPWMPTGNGYILGLAKVLFLFPFVIRFMQWWSAHDIPVIYGSKPKLDKKLKCIVLSHGLGAHRALYSNVCCELASRGYLVAALEHKGGSSCYTYYYKNKDDAENNIKAHVEYEQVQLGKNHFGQRKRQIGVRIKECNKALDFLLNLNKGQVPHNVIDDVPTDRKIEFKLEDLVGKLDVDTLTMAGHSFGGATALLTLSQRPEFKQGLLLDPWMYPIKDDNLPEKVQQPLVFINTQTFHIVSNVQAMSKYLTNNDRTMYTILHTTHEHQGDTAMLFGSWMNWFMKKLDPLVALKINNCLVLEFLDKYVGSPSDITDCREFLELEKPSYEVGLTKPWA</sequence>
<evidence type="ECO:0000256" key="2">
    <source>
        <dbReference type="ARBA" id="ARBA00022801"/>
    </source>
</evidence>
<evidence type="ECO:0000313" key="8">
    <source>
        <dbReference type="Proteomes" id="UP001168821"/>
    </source>
</evidence>
<comment type="caution">
    <text evidence="7">The sequence shown here is derived from an EMBL/GenBank/DDBJ whole genome shotgun (WGS) entry which is preliminary data.</text>
</comment>
<dbReference type="EC" id="3.1.1.47" evidence="1 5"/>
<evidence type="ECO:0000256" key="4">
    <source>
        <dbReference type="ARBA" id="ARBA00023098"/>
    </source>
</evidence>
<dbReference type="PANTHER" id="PTHR10272">
    <property type="entry name" value="PLATELET-ACTIVATING FACTOR ACETYLHYDROLASE"/>
    <property type="match status" value="1"/>
</dbReference>
<evidence type="ECO:0000256" key="1">
    <source>
        <dbReference type="ARBA" id="ARBA00013201"/>
    </source>
</evidence>
<comment type="catalytic activity">
    <reaction evidence="5">
        <text>a 1-O-alkyl-2-acetyl-sn-glycero-3-phosphocholine + H2O = a 1-O-alkyl-sn-glycero-3-phosphocholine + acetate + H(+)</text>
        <dbReference type="Rhea" id="RHEA:17777"/>
        <dbReference type="ChEBI" id="CHEBI:15377"/>
        <dbReference type="ChEBI" id="CHEBI:15378"/>
        <dbReference type="ChEBI" id="CHEBI:30089"/>
        <dbReference type="ChEBI" id="CHEBI:30909"/>
        <dbReference type="ChEBI" id="CHEBI:36707"/>
        <dbReference type="EC" id="3.1.1.47"/>
    </reaction>
</comment>
<gene>
    <name evidence="7" type="ORF">Zmor_024385</name>
</gene>
<dbReference type="AlphaFoldDB" id="A0AA38I0G9"/>
<keyword evidence="3 5" id="KW-0442">Lipid degradation</keyword>
<evidence type="ECO:0000256" key="6">
    <source>
        <dbReference type="PIRSR" id="PIRSR018169-1"/>
    </source>
</evidence>
<dbReference type="GO" id="GO:0003847">
    <property type="term" value="F:1-alkyl-2-acetylglycerophosphocholine esterase activity"/>
    <property type="evidence" value="ECO:0007669"/>
    <property type="project" value="UniProtKB-UniRule"/>
</dbReference>
<keyword evidence="8" id="KW-1185">Reference proteome</keyword>
<accession>A0AA38I0G9</accession>
<organism evidence="7 8">
    <name type="scientific">Zophobas morio</name>
    <dbReference type="NCBI Taxonomy" id="2755281"/>
    <lineage>
        <taxon>Eukaryota</taxon>
        <taxon>Metazoa</taxon>
        <taxon>Ecdysozoa</taxon>
        <taxon>Arthropoda</taxon>
        <taxon>Hexapoda</taxon>
        <taxon>Insecta</taxon>
        <taxon>Pterygota</taxon>
        <taxon>Neoptera</taxon>
        <taxon>Endopterygota</taxon>
        <taxon>Coleoptera</taxon>
        <taxon>Polyphaga</taxon>
        <taxon>Cucujiformia</taxon>
        <taxon>Tenebrionidae</taxon>
        <taxon>Zophobas</taxon>
    </lineage>
</organism>
<evidence type="ECO:0000313" key="7">
    <source>
        <dbReference type="EMBL" id="KAJ3646815.1"/>
    </source>
</evidence>
<evidence type="ECO:0000256" key="3">
    <source>
        <dbReference type="ARBA" id="ARBA00022963"/>
    </source>
</evidence>
<dbReference type="PANTHER" id="PTHR10272:SF0">
    <property type="entry name" value="PLATELET-ACTIVATING FACTOR ACETYLHYDROLASE"/>
    <property type="match status" value="1"/>
</dbReference>
<dbReference type="InterPro" id="IPR016715">
    <property type="entry name" value="PAF_acetylhydro_eukaryote"/>
</dbReference>
<feature type="active site" description="Nucleophile" evidence="6">
    <location>
        <position position="242"/>
    </location>
</feature>
<feature type="active site" description="Charge relay system" evidence="6">
    <location>
        <position position="320"/>
    </location>
</feature>
<keyword evidence="4 5" id="KW-0443">Lipid metabolism</keyword>
<name>A0AA38I0G9_9CUCU</name>
<dbReference type="Gene3D" id="3.40.50.1820">
    <property type="entry name" value="alpha/beta hydrolase"/>
    <property type="match status" value="1"/>
</dbReference>
<dbReference type="Proteomes" id="UP001168821">
    <property type="component" value="Unassembled WGS sequence"/>
</dbReference>
<dbReference type="SUPFAM" id="SSF53474">
    <property type="entry name" value="alpha/beta-Hydrolases"/>
    <property type="match status" value="1"/>
</dbReference>
<feature type="active site" description="Charge relay system" evidence="6">
    <location>
        <position position="265"/>
    </location>
</feature>
<evidence type="ECO:0000256" key="5">
    <source>
        <dbReference type="PIRNR" id="PIRNR018169"/>
    </source>
</evidence>
<proteinExistence type="predicted"/>
<protein>
    <recommendedName>
        <fullName evidence="1 5">1-alkyl-2-acetylglycerophosphocholine esterase</fullName>
        <ecNumber evidence="1 5">3.1.1.47</ecNumber>
    </recommendedName>
</protein>
<keyword evidence="2 5" id="KW-0378">Hydrolase</keyword>
<dbReference type="Pfam" id="PF03403">
    <property type="entry name" value="PAF-AH_p_II"/>
    <property type="match status" value="1"/>
</dbReference>
<dbReference type="PIRSF" id="PIRSF018169">
    <property type="entry name" value="PAF_acetylhydrolase"/>
    <property type="match status" value="1"/>
</dbReference>
<dbReference type="EMBL" id="JALNTZ010000007">
    <property type="protein sequence ID" value="KAJ3646815.1"/>
    <property type="molecule type" value="Genomic_DNA"/>
</dbReference>